<feature type="domain" description="PAC" evidence="7">
    <location>
        <begin position="203"/>
        <end position="255"/>
    </location>
</feature>
<evidence type="ECO:0000256" key="6">
    <source>
        <dbReference type="SAM" id="Phobius"/>
    </source>
</evidence>
<keyword evidence="6" id="KW-1133">Transmembrane helix</keyword>
<evidence type="ECO:0000259" key="7">
    <source>
        <dbReference type="PROSITE" id="PS50113"/>
    </source>
</evidence>
<dbReference type="EC" id="2.7.13.3" evidence="2"/>
<protein>
    <recommendedName>
        <fullName evidence="2">histidine kinase</fullName>
        <ecNumber evidence="2">2.7.13.3</ecNumber>
    </recommendedName>
</protein>
<name>A0A1H6YJT0_9BURK</name>
<gene>
    <name evidence="8" type="ORF">SAMN05192539_101011</name>
</gene>
<dbReference type="InterPro" id="IPR052162">
    <property type="entry name" value="Sensor_kinase/Photoreceptor"/>
</dbReference>
<dbReference type="SUPFAM" id="SSF55785">
    <property type="entry name" value="PYP-like sensor domain (PAS domain)"/>
    <property type="match status" value="1"/>
</dbReference>
<sequence>MSLKWKLIWPAAACALLLLVWLAAGPVPGLAAGHARSGLLVVVAVALAVLLVVTGMMAELRVCRPLRAILHTFGDIEAGDTSGKAADEVQAVQCAVEQLRNRVGTLSQTLHVADAKRSALQAELQYSEERYVLAMRISDDGPWEWNLQTNEFALSARWKCMLGYGEDEFPDSIENWRRHIHPLDLAGVEATLRCCIDERVGQFEHQFRLLHRDGQYRWVSSLGTVIRHASGKPLRIVALDTDITRVKHIESVLRHIVEGTAGMGGEAFFRALVRHFAAALDVPCAFITECIGWPPKNVQTLAYWLRDDFRENIEFELAGTPCEAVYTDGRPVFHASGVGKLFPRDKAYESYYGIPIFGTRGDVIGHMAFFNDKEMKEQDVLTDAVYQIFTTRAAAEIERKAVLERLKHSSLADMPDASGVNGLPHPASHVTNM</sequence>
<dbReference type="NCBIfam" id="TIGR00229">
    <property type="entry name" value="sensory_box"/>
    <property type="match status" value="1"/>
</dbReference>
<feature type="transmembrane region" description="Helical" evidence="6">
    <location>
        <begin position="41"/>
        <end position="60"/>
    </location>
</feature>
<dbReference type="PROSITE" id="PS50113">
    <property type="entry name" value="PAC"/>
    <property type="match status" value="1"/>
</dbReference>
<keyword evidence="5" id="KW-0418">Kinase</keyword>
<keyword evidence="6" id="KW-0472">Membrane</keyword>
<evidence type="ECO:0000256" key="4">
    <source>
        <dbReference type="ARBA" id="ARBA00022679"/>
    </source>
</evidence>
<organism evidence="8 9">
    <name type="scientific">Paraburkholderia diazotrophica</name>
    <dbReference type="NCBI Taxonomy" id="667676"/>
    <lineage>
        <taxon>Bacteria</taxon>
        <taxon>Pseudomonadati</taxon>
        <taxon>Pseudomonadota</taxon>
        <taxon>Betaproteobacteria</taxon>
        <taxon>Burkholderiales</taxon>
        <taxon>Burkholderiaceae</taxon>
        <taxon>Paraburkholderia</taxon>
    </lineage>
</organism>
<dbReference type="InterPro" id="IPR035965">
    <property type="entry name" value="PAS-like_dom_sf"/>
</dbReference>
<reference evidence="9" key="1">
    <citation type="submission" date="2016-10" db="EMBL/GenBank/DDBJ databases">
        <authorList>
            <person name="Varghese N."/>
            <person name="Submissions S."/>
        </authorList>
    </citation>
    <scope>NUCLEOTIDE SEQUENCE [LARGE SCALE GENOMIC DNA]</scope>
    <source>
        <strain evidence="9">LMG 26031</strain>
    </source>
</reference>
<dbReference type="Pfam" id="PF08447">
    <property type="entry name" value="PAS_3"/>
    <property type="match status" value="1"/>
</dbReference>
<proteinExistence type="predicted"/>
<evidence type="ECO:0000256" key="2">
    <source>
        <dbReference type="ARBA" id="ARBA00012438"/>
    </source>
</evidence>
<keyword evidence="3" id="KW-0597">Phosphoprotein</keyword>
<dbReference type="AlphaFoldDB" id="A0A1H6YJT0"/>
<dbReference type="Proteomes" id="UP000198866">
    <property type="component" value="Unassembled WGS sequence"/>
</dbReference>
<dbReference type="OrthoDB" id="8864477at2"/>
<dbReference type="GO" id="GO:0004673">
    <property type="term" value="F:protein histidine kinase activity"/>
    <property type="evidence" value="ECO:0007669"/>
    <property type="project" value="UniProtKB-EC"/>
</dbReference>
<accession>A0A1H6YJT0</accession>
<evidence type="ECO:0000313" key="8">
    <source>
        <dbReference type="EMBL" id="SEJ37490.1"/>
    </source>
</evidence>
<evidence type="ECO:0000256" key="3">
    <source>
        <dbReference type="ARBA" id="ARBA00022553"/>
    </source>
</evidence>
<dbReference type="PANTHER" id="PTHR43304:SF1">
    <property type="entry name" value="PAC DOMAIN-CONTAINING PROTEIN"/>
    <property type="match status" value="1"/>
</dbReference>
<keyword evidence="6" id="KW-0812">Transmembrane</keyword>
<dbReference type="CDD" id="cd00130">
    <property type="entry name" value="PAS"/>
    <property type="match status" value="1"/>
</dbReference>
<keyword evidence="9" id="KW-1185">Reference proteome</keyword>
<dbReference type="EMBL" id="FNYE01000010">
    <property type="protein sequence ID" value="SEJ37490.1"/>
    <property type="molecule type" value="Genomic_DNA"/>
</dbReference>
<dbReference type="InterPro" id="IPR000014">
    <property type="entry name" value="PAS"/>
</dbReference>
<keyword evidence="4" id="KW-0808">Transferase</keyword>
<dbReference type="SUPFAM" id="SSF55781">
    <property type="entry name" value="GAF domain-like"/>
    <property type="match status" value="1"/>
</dbReference>
<dbReference type="InterPro" id="IPR001610">
    <property type="entry name" value="PAC"/>
</dbReference>
<evidence type="ECO:0000313" key="9">
    <source>
        <dbReference type="Proteomes" id="UP000198866"/>
    </source>
</evidence>
<evidence type="ECO:0000256" key="5">
    <source>
        <dbReference type="ARBA" id="ARBA00022777"/>
    </source>
</evidence>
<dbReference type="Gene3D" id="3.30.450.20">
    <property type="entry name" value="PAS domain"/>
    <property type="match status" value="1"/>
</dbReference>
<evidence type="ECO:0000256" key="1">
    <source>
        <dbReference type="ARBA" id="ARBA00000085"/>
    </source>
</evidence>
<dbReference type="PANTHER" id="PTHR43304">
    <property type="entry name" value="PHYTOCHROME-LIKE PROTEIN CPH1"/>
    <property type="match status" value="1"/>
</dbReference>
<comment type="catalytic activity">
    <reaction evidence="1">
        <text>ATP + protein L-histidine = ADP + protein N-phospho-L-histidine.</text>
        <dbReference type="EC" id="2.7.13.3"/>
    </reaction>
</comment>
<dbReference type="SMART" id="SM00086">
    <property type="entry name" value="PAC"/>
    <property type="match status" value="1"/>
</dbReference>
<dbReference type="InterPro" id="IPR000700">
    <property type="entry name" value="PAS-assoc_C"/>
</dbReference>
<dbReference type="InterPro" id="IPR013655">
    <property type="entry name" value="PAS_fold_3"/>
</dbReference>
<dbReference type="STRING" id="667676.SAMN05192539_101011"/>